<dbReference type="GO" id="GO:0043190">
    <property type="term" value="C:ATP-binding cassette (ABC) transporter complex"/>
    <property type="evidence" value="ECO:0007669"/>
    <property type="project" value="InterPro"/>
</dbReference>
<evidence type="ECO:0000256" key="13">
    <source>
        <dbReference type="SAM" id="Phobius"/>
    </source>
</evidence>
<accession>K8EL44</accession>
<evidence type="ECO:0000256" key="8">
    <source>
        <dbReference type="ARBA" id="ARBA00022989"/>
    </source>
</evidence>
<dbReference type="Pfam" id="PF00950">
    <property type="entry name" value="ABC-3"/>
    <property type="match status" value="1"/>
</dbReference>
<dbReference type="HOGENOM" id="CLU_032030_0_0_9"/>
<feature type="transmembrane region" description="Helical" evidence="13">
    <location>
        <begin position="200"/>
        <end position="217"/>
    </location>
</feature>
<proteinExistence type="inferred from homology"/>
<evidence type="ECO:0000256" key="7">
    <source>
        <dbReference type="ARBA" id="ARBA00022729"/>
    </source>
</evidence>
<dbReference type="InterPro" id="IPR006128">
    <property type="entry name" value="Lipoprotein_PsaA-like"/>
</dbReference>
<dbReference type="GO" id="GO:0030313">
    <property type="term" value="C:cell envelope"/>
    <property type="evidence" value="ECO:0007669"/>
    <property type="project" value="UniProtKB-SubCell"/>
</dbReference>
<feature type="transmembrane region" description="Helical" evidence="13">
    <location>
        <begin position="177"/>
        <end position="194"/>
    </location>
</feature>
<dbReference type="eggNOG" id="COG0803">
    <property type="taxonomic scope" value="Bacteria"/>
</dbReference>
<dbReference type="GO" id="GO:0007155">
    <property type="term" value="P:cell adhesion"/>
    <property type="evidence" value="ECO:0007669"/>
    <property type="project" value="InterPro"/>
</dbReference>
<feature type="transmembrane region" description="Helical" evidence="13">
    <location>
        <begin position="290"/>
        <end position="309"/>
    </location>
</feature>
<dbReference type="Pfam" id="PF01297">
    <property type="entry name" value="ZnuA"/>
    <property type="match status" value="1"/>
</dbReference>
<feature type="transmembrane region" description="Helical" evidence="13">
    <location>
        <begin position="138"/>
        <end position="156"/>
    </location>
</feature>
<comment type="subcellular location">
    <subcellularLocation>
        <location evidence="2">Cell envelope</location>
    </subcellularLocation>
    <subcellularLocation>
        <location evidence="12">Cell membrane</location>
        <topology evidence="12">Multi-pass membrane protein</topology>
    </subcellularLocation>
    <subcellularLocation>
        <location evidence="1">Membrane</location>
        <topology evidence="1">Multi-pass membrane protein</topology>
    </subcellularLocation>
</comment>
<dbReference type="GO" id="GO:0055085">
    <property type="term" value="P:transmembrane transport"/>
    <property type="evidence" value="ECO:0007669"/>
    <property type="project" value="InterPro"/>
</dbReference>
<evidence type="ECO:0000256" key="10">
    <source>
        <dbReference type="ARBA" id="ARBA00072924"/>
    </source>
</evidence>
<feature type="transmembrane region" description="Helical" evidence="13">
    <location>
        <begin position="224"/>
        <end position="246"/>
    </location>
</feature>
<dbReference type="PRINTS" id="PR00691">
    <property type="entry name" value="ADHESINB"/>
</dbReference>
<dbReference type="GO" id="GO:0071281">
    <property type="term" value="P:cellular response to iron ion"/>
    <property type="evidence" value="ECO:0007669"/>
    <property type="project" value="UniProtKB-ARBA"/>
</dbReference>
<feature type="transmembrane region" description="Helical" evidence="13">
    <location>
        <begin position="98"/>
        <end position="118"/>
    </location>
</feature>
<dbReference type="KEGG" id="cml:BN424_3192"/>
<evidence type="ECO:0000256" key="11">
    <source>
        <dbReference type="RuleBase" id="RU003512"/>
    </source>
</evidence>
<keyword evidence="15" id="KW-1185">Reference proteome</keyword>
<comment type="similarity">
    <text evidence="3 12">Belongs to the ABC-3 integral membrane protein family.</text>
</comment>
<feature type="transmembrane region" description="Helical" evidence="13">
    <location>
        <begin position="252"/>
        <end position="269"/>
    </location>
</feature>
<evidence type="ECO:0000256" key="5">
    <source>
        <dbReference type="ARBA" id="ARBA00022692"/>
    </source>
</evidence>
<dbReference type="Gene3D" id="1.10.3470.10">
    <property type="entry name" value="ABC transporter involved in vitamin B12 uptake, BtuC"/>
    <property type="match status" value="1"/>
</dbReference>
<evidence type="ECO:0000256" key="3">
    <source>
        <dbReference type="ARBA" id="ARBA00008034"/>
    </source>
</evidence>
<dbReference type="InterPro" id="IPR001626">
    <property type="entry name" value="ABC_TroCD"/>
</dbReference>
<evidence type="ECO:0000256" key="2">
    <source>
        <dbReference type="ARBA" id="ARBA00004196"/>
    </source>
</evidence>
<dbReference type="eggNOG" id="COG1108">
    <property type="taxonomic scope" value="Bacteria"/>
</dbReference>
<dbReference type="PANTHER" id="PTHR42953:SF1">
    <property type="entry name" value="METAL-BINDING PROTEIN HI_0362-RELATED"/>
    <property type="match status" value="1"/>
</dbReference>
<dbReference type="PRINTS" id="PR00690">
    <property type="entry name" value="ADHESNFAMILY"/>
</dbReference>
<evidence type="ECO:0000256" key="9">
    <source>
        <dbReference type="ARBA" id="ARBA00023136"/>
    </source>
</evidence>
<comment type="similarity">
    <text evidence="11">Belongs to the bacterial solute-binding protein 9 family.</text>
</comment>
<feature type="transmembrane region" description="Helical" evidence="13">
    <location>
        <begin position="20"/>
        <end position="40"/>
    </location>
</feature>
<evidence type="ECO:0000313" key="15">
    <source>
        <dbReference type="Proteomes" id="UP000000212"/>
    </source>
</evidence>
<dbReference type="STRING" id="1234679.BN424_3192"/>
<sequence>MDILFSISDATGLSVTMINALLSSIILGLISGIIGSFIVLRQLSLMGDALSHAVLPGVALSYMFGVNMMVGATFFGLLASILIEFIIKKSKIKTDTSIGIILSTFFALGIILITKAHSGLDLNHVLFGNILAVTPQEIGTSAIILILVLVTVTLLYKELLITSFDPVMSKAYGLKNNFYHYLLMLLLTVFTVSALSQVGIVLVVALLITPAATAYLWSNKLLHMMIMASALGTISGIIGVLISFSYDLPTSAAIVLVGASFFHHLIYTVTKKWILKTKKRGDNDMKNKMIYLVGLAVILLTVAGCSAGSSNQDKKKADSTGKIQVVATYSIIADMIENVGGDKVDVYSMVPVGTDPHIYDPTPRDTEAVEKADIVFYNGLNLETGKGWFDKVITNSRKEDVTFAVSKGVEPMYLSEAGQETEEDPHAWLNVQNGIKYVENITDELSKISPENADYFEKNKEAYVAKLTELDTQAKEKMLSIPEENRILVSSEGAFKYFSKQYGLQAEYIWEINTDSQGTPGQMKRIVERIKKDDVKALFVETSISPKTMEAVSRETGVPIVAKIFTDSLADKGEDGDTYYDMIKWNIDKIYEGLSGKTN</sequence>
<evidence type="ECO:0000256" key="1">
    <source>
        <dbReference type="ARBA" id="ARBA00004141"/>
    </source>
</evidence>
<keyword evidence="7" id="KW-0732">Signal</keyword>
<dbReference type="InterPro" id="IPR037294">
    <property type="entry name" value="ABC_BtuC-like"/>
</dbReference>
<dbReference type="FunFam" id="1.10.3470.10:FF:000003">
    <property type="entry name" value="Iron ABC transporter permease SitD"/>
    <property type="match status" value="1"/>
</dbReference>
<feature type="transmembrane region" description="Helical" evidence="13">
    <location>
        <begin position="60"/>
        <end position="86"/>
    </location>
</feature>
<dbReference type="GO" id="GO:0030001">
    <property type="term" value="P:metal ion transport"/>
    <property type="evidence" value="ECO:0007669"/>
    <property type="project" value="InterPro"/>
</dbReference>
<dbReference type="RefSeq" id="WP_016356653.1">
    <property type="nucleotide sequence ID" value="NC_019425.2"/>
</dbReference>
<keyword evidence="6" id="KW-0479">Metal-binding</keyword>
<evidence type="ECO:0000256" key="12">
    <source>
        <dbReference type="RuleBase" id="RU003943"/>
    </source>
</evidence>
<dbReference type="AlphaFoldDB" id="K8EL44"/>
<keyword evidence="5 12" id="KW-0812">Transmembrane</keyword>
<evidence type="ECO:0000313" key="14">
    <source>
        <dbReference type="EMBL" id="CCO12613.2"/>
    </source>
</evidence>
<dbReference type="Gene3D" id="3.40.50.1980">
    <property type="entry name" value="Nitrogenase molybdenum iron protein domain"/>
    <property type="match status" value="2"/>
</dbReference>
<name>K8EL44_CARML</name>
<evidence type="ECO:0000256" key="4">
    <source>
        <dbReference type="ARBA" id="ARBA00022448"/>
    </source>
</evidence>
<dbReference type="InterPro" id="IPR050492">
    <property type="entry name" value="Bact_metal-bind_prot9"/>
</dbReference>
<dbReference type="PANTHER" id="PTHR42953">
    <property type="entry name" value="HIGH-AFFINITY ZINC UPTAKE SYSTEM PROTEIN ZNUA-RELATED"/>
    <property type="match status" value="1"/>
</dbReference>
<dbReference type="SUPFAM" id="SSF53807">
    <property type="entry name" value="Helical backbone' metal receptor"/>
    <property type="match status" value="1"/>
</dbReference>
<dbReference type="CDD" id="cd01137">
    <property type="entry name" value="PsaA"/>
    <property type="match status" value="1"/>
</dbReference>
<dbReference type="InterPro" id="IPR006129">
    <property type="entry name" value="AdhesinB"/>
</dbReference>
<dbReference type="GO" id="GO:0046872">
    <property type="term" value="F:metal ion binding"/>
    <property type="evidence" value="ECO:0007669"/>
    <property type="project" value="UniProtKB-KW"/>
</dbReference>
<protein>
    <recommendedName>
        <fullName evidence="10">Manganese import system permease protein ScaB</fullName>
    </recommendedName>
</protein>
<dbReference type="InterPro" id="IPR006127">
    <property type="entry name" value="ZnuA-like"/>
</dbReference>
<evidence type="ECO:0000256" key="6">
    <source>
        <dbReference type="ARBA" id="ARBA00022723"/>
    </source>
</evidence>
<dbReference type="CDD" id="cd06550">
    <property type="entry name" value="TM_ABC_iron-siderophores_like"/>
    <property type="match status" value="1"/>
</dbReference>
<keyword evidence="9 13" id="KW-0472">Membrane</keyword>
<gene>
    <name evidence="14" type="primary">ssaB</name>
    <name evidence="14" type="ORF">BN424_3192</name>
</gene>
<dbReference type="EMBL" id="HE999757">
    <property type="protein sequence ID" value="CCO12613.2"/>
    <property type="molecule type" value="Genomic_DNA"/>
</dbReference>
<dbReference type="Proteomes" id="UP000000212">
    <property type="component" value="Chromosome"/>
</dbReference>
<organism evidence="14 15">
    <name type="scientific">Carnobacterium maltaromaticum LMA28</name>
    <dbReference type="NCBI Taxonomy" id="1234679"/>
    <lineage>
        <taxon>Bacteria</taxon>
        <taxon>Bacillati</taxon>
        <taxon>Bacillota</taxon>
        <taxon>Bacilli</taxon>
        <taxon>Lactobacillales</taxon>
        <taxon>Carnobacteriaceae</taxon>
        <taxon>Carnobacterium</taxon>
    </lineage>
</organism>
<dbReference type="SUPFAM" id="SSF81345">
    <property type="entry name" value="ABC transporter involved in vitamin B12 uptake, BtuC"/>
    <property type="match status" value="1"/>
</dbReference>
<reference evidence="15" key="1">
    <citation type="journal article" date="2013" name="Genome Announc.">
        <title>Complete Chromosome Sequence of Carnobacterium maltaromaticum LMA 28.</title>
        <authorList>
            <person name="Cailliez-Grimal C."/>
            <person name="Chaillou S."/>
            <person name="Anba-Mondoloni J."/>
            <person name="Loux V."/>
            <person name="Afzal M.I."/>
            <person name="Rahman A."/>
            <person name="Kergourlay G."/>
            <person name="Champomier-Verges M.C."/>
            <person name="Zagorec M."/>
            <person name="Dalgaard P."/>
            <person name="Leisner J.J."/>
            <person name="Prevost H."/>
            <person name="Revol-Junelles A.M."/>
            <person name="Borges F."/>
        </authorList>
    </citation>
    <scope>NUCLEOTIDE SEQUENCE</scope>
    <source>
        <strain evidence="15">LMA28</strain>
    </source>
</reference>
<keyword evidence="8 13" id="KW-1133">Transmembrane helix</keyword>
<keyword evidence="4 11" id="KW-0813">Transport</keyword>